<name>W4K669_HETIT</name>
<protein>
    <submittedName>
        <fullName evidence="1">Uncharacterized protein</fullName>
    </submittedName>
</protein>
<organism evidence="1 2">
    <name type="scientific">Heterobasidion irregulare (strain TC 32-1)</name>
    <dbReference type="NCBI Taxonomy" id="747525"/>
    <lineage>
        <taxon>Eukaryota</taxon>
        <taxon>Fungi</taxon>
        <taxon>Dikarya</taxon>
        <taxon>Basidiomycota</taxon>
        <taxon>Agaricomycotina</taxon>
        <taxon>Agaricomycetes</taxon>
        <taxon>Russulales</taxon>
        <taxon>Bondarzewiaceae</taxon>
        <taxon>Heterobasidion</taxon>
        <taxon>Heterobasidion annosum species complex</taxon>
    </lineage>
</organism>
<proteinExistence type="predicted"/>
<evidence type="ECO:0000313" key="1">
    <source>
        <dbReference type="EMBL" id="ETW80566.1"/>
    </source>
</evidence>
<keyword evidence="2" id="KW-1185">Reference proteome</keyword>
<dbReference type="KEGG" id="hir:HETIRDRAFT_452132"/>
<dbReference type="Proteomes" id="UP000030671">
    <property type="component" value="Unassembled WGS sequence"/>
</dbReference>
<dbReference type="EMBL" id="KI925459">
    <property type="protein sequence ID" value="ETW80566.1"/>
    <property type="molecule type" value="Genomic_DNA"/>
</dbReference>
<sequence length="186" mass="21908">MEAGGGLLYWTLSSSFGRTWFSLHSNIDVGVIAKIDFLGPHFPALRSISLGCILFNEETHVEDFIVRHRRTLRSLWLHSCRIAIHGPGQGPPRFWSEVFTRFADVLEELTGVFVDDGRHRQLNRYTRLHERTRYAYLLDSLVRIKDEEALRKIEDEVFSRDVWRPNWWFMKNRIYIRLGETASKSK</sequence>
<dbReference type="InParanoid" id="W4K669"/>
<dbReference type="OrthoDB" id="3270084at2759"/>
<dbReference type="GeneID" id="20676226"/>
<dbReference type="RefSeq" id="XP_009547299.1">
    <property type="nucleotide sequence ID" value="XM_009549004.1"/>
</dbReference>
<accession>W4K669</accession>
<dbReference type="AlphaFoldDB" id="W4K669"/>
<dbReference type="HOGENOM" id="CLU_1454596_0_0_1"/>
<evidence type="ECO:0000313" key="2">
    <source>
        <dbReference type="Proteomes" id="UP000030671"/>
    </source>
</evidence>
<reference evidence="1 2" key="1">
    <citation type="journal article" date="2012" name="New Phytol.">
        <title>Insight into trade-off between wood decay and parasitism from the genome of a fungal forest pathogen.</title>
        <authorList>
            <person name="Olson A."/>
            <person name="Aerts A."/>
            <person name="Asiegbu F."/>
            <person name="Belbahri L."/>
            <person name="Bouzid O."/>
            <person name="Broberg A."/>
            <person name="Canback B."/>
            <person name="Coutinho P.M."/>
            <person name="Cullen D."/>
            <person name="Dalman K."/>
            <person name="Deflorio G."/>
            <person name="van Diepen L.T."/>
            <person name="Dunand C."/>
            <person name="Duplessis S."/>
            <person name="Durling M."/>
            <person name="Gonthier P."/>
            <person name="Grimwood J."/>
            <person name="Fossdal C.G."/>
            <person name="Hansson D."/>
            <person name="Henrissat B."/>
            <person name="Hietala A."/>
            <person name="Himmelstrand K."/>
            <person name="Hoffmeister D."/>
            <person name="Hogberg N."/>
            <person name="James T.Y."/>
            <person name="Karlsson M."/>
            <person name="Kohler A."/>
            <person name="Kues U."/>
            <person name="Lee Y.H."/>
            <person name="Lin Y.C."/>
            <person name="Lind M."/>
            <person name="Lindquist E."/>
            <person name="Lombard V."/>
            <person name="Lucas S."/>
            <person name="Lunden K."/>
            <person name="Morin E."/>
            <person name="Murat C."/>
            <person name="Park J."/>
            <person name="Raffaello T."/>
            <person name="Rouze P."/>
            <person name="Salamov A."/>
            <person name="Schmutz J."/>
            <person name="Solheim H."/>
            <person name="Stahlberg J."/>
            <person name="Velez H."/>
            <person name="de Vries R.P."/>
            <person name="Wiebenga A."/>
            <person name="Woodward S."/>
            <person name="Yakovlev I."/>
            <person name="Garbelotto M."/>
            <person name="Martin F."/>
            <person name="Grigoriev I.V."/>
            <person name="Stenlid J."/>
        </authorList>
    </citation>
    <scope>NUCLEOTIDE SEQUENCE [LARGE SCALE GENOMIC DNA]</scope>
    <source>
        <strain evidence="1 2">TC 32-1</strain>
    </source>
</reference>
<gene>
    <name evidence="1" type="ORF">HETIRDRAFT_452132</name>
</gene>